<dbReference type="RefSeq" id="WP_343336977.1">
    <property type="nucleotide sequence ID" value="NZ_CP154622.1"/>
</dbReference>
<evidence type="ECO:0008006" key="3">
    <source>
        <dbReference type="Google" id="ProtNLM"/>
    </source>
</evidence>
<dbReference type="EMBL" id="CP154622">
    <property type="protein sequence ID" value="XAM41803.1"/>
    <property type="molecule type" value="Genomic_DNA"/>
</dbReference>
<keyword evidence="2" id="KW-1185">Reference proteome</keyword>
<accession>A0ABZ3FFQ3</accession>
<protein>
    <recommendedName>
        <fullName evidence="3">Phage protein</fullName>
    </recommendedName>
</protein>
<sequence length="101" mass="11651">MDYREKVEILAVREIDDGMGGFMESEIVIATIKCKVAPYTVKTVDSAGIPKTYSKNKLFTKDFNFIDDIYSDYKIKHKDVIYNKLNVMDVGKCLIIEMERV</sequence>
<dbReference type="Gene3D" id="2.40.10.270">
    <property type="entry name" value="Bacteriophage SPP1 head-tail adaptor protein"/>
    <property type="match status" value="1"/>
</dbReference>
<gene>
    <name evidence="1" type="ORF">TPELB_21160</name>
</gene>
<dbReference type="Proteomes" id="UP001477947">
    <property type="component" value="Chromosome"/>
</dbReference>
<reference evidence="1 2" key="1">
    <citation type="submission" date="2024-04" db="EMBL/GenBank/DDBJ databases">
        <title>Isolation and characterization of novel acetogenic strains of the genera Terrisporobacter and Acetoanaerobium.</title>
        <authorList>
            <person name="Boeer T."/>
            <person name="Schueler M.A."/>
            <person name="Lueschen A."/>
            <person name="Eysell L."/>
            <person name="Droege J."/>
            <person name="Heinemann M."/>
            <person name="Engelhardt L."/>
            <person name="Basen M."/>
            <person name="Daniel R."/>
        </authorList>
    </citation>
    <scope>NUCLEOTIDE SEQUENCE [LARGE SCALE GENOMIC DNA]</scope>
    <source>
        <strain evidence="1 2">ELB</strain>
    </source>
</reference>
<evidence type="ECO:0000313" key="1">
    <source>
        <dbReference type="EMBL" id="XAM41803.1"/>
    </source>
</evidence>
<proteinExistence type="predicted"/>
<evidence type="ECO:0000313" key="2">
    <source>
        <dbReference type="Proteomes" id="UP001477947"/>
    </source>
</evidence>
<dbReference type="InterPro" id="IPR038666">
    <property type="entry name" value="SSP1_head-tail_sf"/>
</dbReference>
<name>A0ABZ3FFQ3_9FIRM</name>
<organism evidence="1 2">
    <name type="scientific">Terrisporobacter petrolearius</name>
    <dbReference type="NCBI Taxonomy" id="1460447"/>
    <lineage>
        <taxon>Bacteria</taxon>
        <taxon>Bacillati</taxon>
        <taxon>Bacillota</taxon>
        <taxon>Clostridia</taxon>
        <taxon>Peptostreptococcales</taxon>
        <taxon>Peptostreptococcaceae</taxon>
        <taxon>Terrisporobacter</taxon>
    </lineage>
</organism>